<evidence type="ECO:0000256" key="1">
    <source>
        <dbReference type="SAM" id="Phobius"/>
    </source>
</evidence>
<gene>
    <name evidence="2" type="ORF">SAMN02745118_02039</name>
</gene>
<dbReference type="STRING" id="142842.SAMN02745118_02039"/>
<dbReference type="Proteomes" id="UP000190625">
    <property type="component" value="Unassembled WGS sequence"/>
</dbReference>
<keyword evidence="1" id="KW-1133">Transmembrane helix</keyword>
<keyword evidence="1" id="KW-0472">Membrane</keyword>
<accession>A0A1T4P477</accession>
<sequence length="374" mass="41466">MLTMIDSEDGMAMVLVFVVITIMLTMIASMMAITINQINISEVNADGVQASYIAEAGIENALHIIEDDPMNFTSSPNGTLTSDLTLGYDYEPVQQDDNFYTITSEGTSNGITRSVSVEVEIDDLSAFDNIITAEGDINFDGDNPINISGDKKDKIVANTSNIPTFDFGAYEEVARDNDQFFDDLAEFKSWLTDSHRYISSSGTFQIVELPSGVVYIDSGISEVSDYISLNGASKENPTVLVINGDFDIENSFGGINFGDNVYVIVKGTFKFDGNFPGGRSMLVDGDNVFIYAEGYVTIVSESIKYHGSIMSKKSKKLEEEMKEEDEEEKDKVKGNVTLSNDNWWPELEYDNNLNVRALLPEEQDWVTVHGYQFD</sequence>
<keyword evidence="3" id="KW-1185">Reference proteome</keyword>
<evidence type="ECO:0000313" key="3">
    <source>
        <dbReference type="Proteomes" id="UP000190625"/>
    </source>
</evidence>
<organism evidence="2 3">
    <name type="scientific">Selenihalanaerobacter shriftii</name>
    <dbReference type="NCBI Taxonomy" id="142842"/>
    <lineage>
        <taxon>Bacteria</taxon>
        <taxon>Bacillati</taxon>
        <taxon>Bacillota</taxon>
        <taxon>Clostridia</taxon>
        <taxon>Halanaerobiales</taxon>
        <taxon>Halobacteroidaceae</taxon>
        <taxon>Selenihalanaerobacter</taxon>
    </lineage>
</organism>
<keyword evidence="1" id="KW-0812">Transmembrane</keyword>
<protein>
    <recommendedName>
        <fullName evidence="4">PilX N-terminal</fullName>
    </recommendedName>
</protein>
<dbReference type="OrthoDB" id="2080124at2"/>
<proteinExistence type="predicted"/>
<evidence type="ECO:0000313" key="2">
    <source>
        <dbReference type="EMBL" id="SJZ86127.1"/>
    </source>
</evidence>
<dbReference type="AlphaFoldDB" id="A0A1T4P477"/>
<reference evidence="3" key="1">
    <citation type="submission" date="2017-02" db="EMBL/GenBank/DDBJ databases">
        <authorList>
            <person name="Varghese N."/>
            <person name="Submissions S."/>
        </authorList>
    </citation>
    <scope>NUCLEOTIDE SEQUENCE [LARGE SCALE GENOMIC DNA]</scope>
    <source>
        <strain evidence="3">ATCC BAA-73</strain>
    </source>
</reference>
<feature type="transmembrane region" description="Helical" evidence="1">
    <location>
        <begin position="12"/>
        <end position="33"/>
    </location>
</feature>
<evidence type="ECO:0008006" key="4">
    <source>
        <dbReference type="Google" id="ProtNLM"/>
    </source>
</evidence>
<dbReference type="RefSeq" id="WP_078810474.1">
    <property type="nucleotide sequence ID" value="NZ_FUWM01000017.1"/>
</dbReference>
<name>A0A1T4P477_9FIRM</name>
<dbReference type="EMBL" id="FUWM01000017">
    <property type="protein sequence ID" value="SJZ86127.1"/>
    <property type="molecule type" value="Genomic_DNA"/>
</dbReference>